<keyword evidence="15" id="KW-1185">Reference proteome</keyword>
<dbReference type="OrthoDB" id="9799441at2"/>
<reference evidence="14 15" key="1">
    <citation type="submission" date="2016-10" db="EMBL/GenBank/DDBJ databases">
        <authorList>
            <person name="de Groot N.N."/>
        </authorList>
    </citation>
    <scope>NUCLEOTIDE SEQUENCE [LARGE SCALE GENOMIC DNA]</scope>
    <source>
        <strain evidence="14 15">DSM 25294</strain>
    </source>
</reference>
<dbReference type="SUPFAM" id="SSF81343">
    <property type="entry name" value="Fumarate reductase respiratory complex transmembrane subunits"/>
    <property type="match status" value="1"/>
</dbReference>
<dbReference type="InterPro" id="IPR014314">
    <property type="entry name" value="Succ_DH_cytb556"/>
</dbReference>
<evidence type="ECO:0000256" key="1">
    <source>
        <dbReference type="ARBA" id="ARBA00004050"/>
    </source>
</evidence>
<dbReference type="PROSITE" id="PS01001">
    <property type="entry name" value="SDH_CYT_2"/>
    <property type="match status" value="1"/>
</dbReference>
<keyword evidence="10 13" id="KW-0472">Membrane</keyword>
<name>A0A1G9A1S7_9RHOB</name>
<dbReference type="GO" id="GO:0016020">
    <property type="term" value="C:membrane"/>
    <property type="evidence" value="ECO:0007669"/>
    <property type="project" value="UniProtKB-SubCell"/>
</dbReference>
<dbReference type="EMBL" id="FNEK01000034">
    <property type="protein sequence ID" value="SDK21339.1"/>
    <property type="molecule type" value="Genomic_DNA"/>
</dbReference>
<evidence type="ECO:0000256" key="11">
    <source>
        <dbReference type="ARBA" id="ARBA00025912"/>
    </source>
</evidence>
<evidence type="ECO:0000256" key="3">
    <source>
        <dbReference type="ARBA" id="ARBA00007244"/>
    </source>
</evidence>
<feature type="transmembrane region" description="Helical" evidence="13">
    <location>
        <begin position="110"/>
        <end position="131"/>
    </location>
</feature>
<proteinExistence type="inferred from homology"/>
<dbReference type="InterPro" id="IPR018495">
    <property type="entry name" value="Succ_DH_cyt_bsu_CS"/>
</dbReference>
<evidence type="ECO:0000256" key="12">
    <source>
        <dbReference type="PIRSR" id="PIRSR000178-1"/>
    </source>
</evidence>
<comment type="similarity">
    <text evidence="3">Belongs to the cytochrome b560 family.</text>
</comment>
<gene>
    <name evidence="14" type="ORF">SAMN04488026_103412</name>
</gene>
<evidence type="ECO:0000313" key="15">
    <source>
        <dbReference type="Proteomes" id="UP000199382"/>
    </source>
</evidence>
<evidence type="ECO:0000256" key="2">
    <source>
        <dbReference type="ARBA" id="ARBA00004141"/>
    </source>
</evidence>
<comment type="function">
    <text evidence="1">Membrane-anchoring subunit of succinate dehydrogenase (SDH).</text>
</comment>
<evidence type="ECO:0000256" key="13">
    <source>
        <dbReference type="SAM" id="Phobius"/>
    </source>
</evidence>
<evidence type="ECO:0000256" key="4">
    <source>
        <dbReference type="ARBA" id="ARBA00020076"/>
    </source>
</evidence>
<dbReference type="GO" id="GO:0009055">
    <property type="term" value="F:electron transfer activity"/>
    <property type="evidence" value="ECO:0007669"/>
    <property type="project" value="InterPro"/>
</dbReference>
<dbReference type="Pfam" id="PF01127">
    <property type="entry name" value="Sdh_cyt"/>
    <property type="match status" value="1"/>
</dbReference>
<dbReference type="GO" id="GO:0046872">
    <property type="term" value="F:metal ion binding"/>
    <property type="evidence" value="ECO:0007669"/>
    <property type="project" value="UniProtKB-KW"/>
</dbReference>
<dbReference type="InterPro" id="IPR034804">
    <property type="entry name" value="SQR/QFR_C/D"/>
</dbReference>
<feature type="binding site" description="axial binding residue" evidence="12">
    <location>
        <position position="86"/>
    </location>
    <ligand>
        <name>heme</name>
        <dbReference type="ChEBI" id="CHEBI:30413"/>
        <note>ligand shared with second transmembrane subunit</note>
    </ligand>
    <ligandPart>
        <name>Fe</name>
        <dbReference type="ChEBI" id="CHEBI:18248"/>
    </ligandPart>
</feature>
<evidence type="ECO:0000256" key="8">
    <source>
        <dbReference type="ARBA" id="ARBA00022989"/>
    </source>
</evidence>
<evidence type="ECO:0000256" key="7">
    <source>
        <dbReference type="ARBA" id="ARBA00022723"/>
    </source>
</evidence>
<accession>A0A1G9A1S7</accession>
<evidence type="ECO:0000256" key="6">
    <source>
        <dbReference type="ARBA" id="ARBA00022692"/>
    </source>
</evidence>
<dbReference type="PANTHER" id="PTHR10978:SF5">
    <property type="entry name" value="SUCCINATE DEHYDROGENASE CYTOCHROME B560 SUBUNIT, MITOCHONDRIAL"/>
    <property type="match status" value="1"/>
</dbReference>
<dbReference type="AlphaFoldDB" id="A0A1G9A1S7"/>
<comment type="cofactor">
    <cofactor evidence="12">
        <name>heme</name>
        <dbReference type="ChEBI" id="CHEBI:30413"/>
    </cofactor>
    <text evidence="12">The heme is bound between the two transmembrane subunits.</text>
</comment>
<dbReference type="PIRSF" id="PIRSF000178">
    <property type="entry name" value="SDH_cyt_b560"/>
    <property type="match status" value="1"/>
</dbReference>
<keyword evidence="7 12" id="KW-0479">Metal-binding</keyword>
<evidence type="ECO:0000256" key="9">
    <source>
        <dbReference type="ARBA" id="ARBA00023004"/>
    </source>
</evidence>
<keyword evidence="9 12" id="KW-0408">Iron</keyword>
<feature type="transmembrane region" description="Helical" evidence="13">
    <location>
        <begin position="29"/>
        <end position="50"/>
    </location>
</feature>
<dbReference type="STRING" id="571298.SAMN04488026_103412"/>
<keyword evidence="8 13" id="KW-1133">Transmembrane helix</keyword>
<dbReference type="PANTHER" id="PTHR10978">
    <property type="entry name" value="SUCCINATE DEHYDROGENASE CYTOCHROME B560 SUBUNIT"/>
    <property type="match status" value="1"/>
</dbReference>
<dbReference type="NCBIfam" id="TIGR02970">
    <property type="entry name" value="succ_dehyd_cytB"/>
    <property type="match status" value="1"/>
</dbReference>
<dbReference type="Gene3D" id="1.20.1300.10">
    <property type="entry name" value="Fumarate reductase/succinate dehydrogenase, transmembrane subunit"/>
    <property type="match status" value="1"/>
</dbReference>
<dbReference type="Proteomes" id="UP000199382">
    <property type="component" value="Unassembled WGS sequence"/>
</dbReference>
<comment type="subcellular location">
    <subcellularLocation>
        <location evidence="2">Membrane</location>
        <topology evidence="2">Multi-pass membrane protein</topology>
    </subcellularLocation>
</comment>
<comment type="subunit">
    <text evidence="11">Part of an enzyme complex containing four subunits: a flavoprotein, an iron-sulfur protein, plus two membrane-anchoring proteins, SdhC and SdhD. The complex can form homotrimers.</text>
</comment>
<evidence type="ECO:0000313" key="14">
    <source>
        <dbReference type="EMBL" id="SDK21339.1"/>
    </source>
</evidence>
<keyword evidence="6 13" id="KW-0812">Transmembrane</keyword>
<evidence type="ECO:0000256" key="5">
    <source>
        <dbReference type="ARBA" id="ARBA00022617"/>
    </source>
</evidence>
<organism evidence="14 15">
    <name type="scientific">Aliiruegeria lutimaris</name>
    <dbReference type="NCBI Taxonomy" id="571298"/>
    <lineage>
        <taxon>Bacteria</taxon>
        <taxon>Pseudomonadati</taxon>
        <taxon>Pseudomonadota</taxon>
        <taxon>Alphaproteobacteria</taxon>
        <taxon>Rhodobacterales</taxon>
        <taxon>Roseobacteraceae</taxon>
        <taxon>Aliiruegeria</taxon>
    </lineage>
</organism>
<evidence type="ECO:0000256" key="10">
    <source>
        <dbReference type="ARBA" id="ARBA00023136"/>
    </source>
</evidence>
<sequence>MTADVNRGNRPRSPHLSIYRPHILMVSSILIRITGNGSTVGMLLVLWWMLAAAAGPETYAAHSEWLFGWWLAYIVWFGVIWALWYHMLGGIRHLIWDEAIGLELETAEKLGWTIVAGSVLGAVLTSVLLLIF</sequence>
<dbReference type="RefSeq" id="WP_093158108.1">
    <property type="nucleotide sequence ID" value="NZ_FNEK01000034.1"/>
</dbReference>
<feature type="transmembrane region" description="Helical" evidence="13">
    <location>
        <begin position="70"/>
        <end position="89"/>
    </location>
</feature>
<dbReference type="InterPro" id="IPR000701">
    <property type="entry name" value="SuccDH_FuR_B_TM-su"/>
</dbReference>
<protein>
    <recommendedName>
        <fullName evidence="4">Succinate dehydrogenase cytochrome b556 subunit</fullName>
    </recommendedName>
</protein>
<dbReference type="CDD" id="cd03499">
    <property type="entry name" value="SQR_TypeC_SdhC"/>
    <property type="match status" value="1"/>
</dbReference>
<keyword evidence="5 12" id="KW-0349">Heme</keyword>
<dbReference type="GO" id="GO:0006099">
    <property type="term" value="P:tricarboxylic acid cycle"/>
    <property type="evidence" value="ECO:0007669"/>
    <property type="project" value="InterPro"/>
</dbReference>